<gene>
    <name evidence="1" type="ORF">ACFSUS_10440</name>
</gene>
<name>A0ABW5M1X3_9BACT</name>
<sequence length="155" mass="17615">MPKQSDRILYTDRVNLPGLSDSQIRRYVRQWLALDHFPIQPREIVSDSLFTNDFIVACSFMPPKMYTKGGGLIATPVVNYTLVIDFRNGGYRAQVGNFTIGKSVVTHRGIVVTGERLEYYNASPVNHITAYLGRIDEEVNRQLSSLKTYLEQASR</sequence>
<evidence type="ECO:0000313" key="1">
    <source>
        <dbReference type="EMBL" id="MFD2571053.1"/>
    </source>
</evidence>
<accession>A0ABW5M1X3</accession>
<proteinExistence type="predicted"/>
<evidence type="ECO:0000313" key="2">
    <source>
        <dbReference type="Proteomes" id="UP001597469"/>
    </source>
</evidence>
<dbReference type="Proteomes" id="UP001597469">
    <property type="component" value="Unassembled WGS sequence"/>
</dbReference>
<reference evidence="2" key="1">
    <citation type="journal article" date="2019" name="Int. J. Syst. Evol. Microbiol.">
        <title>The Global Catalogue of Microorganisms (GCM) 10K type strain sequencing project: providing services to taxonomists for standard genome sequencing and annotation.</title>
        <authorList>
            <consortium name="The Broad Institute Genomics Platform"/>
            <consortium name="The Broad Institute Genome Sequencing Center for Infectious Disease"/>
            <person name="Wu L."/>
            <person name="Ma J."/>
        </authorList>
    </citation>
    <scope>NUCLEOTIDE SEQUENCE [LARGE SCALE GENOMIC DNA]</scope>
    <source>
        <strain evidence="2">KCTC 42805</strain>
    </source>
</reference>
<keyword evidence="2" id="KW-1185">Reference proteome</keyword>
<dbReference type="EMBL" id="JBHULN010000005">
    <property type="protein sequence ID" value="MFD2571053.1"/>
    <property type="molecule type" value="Genomic_DNA"/>
</dbReference>
<dbReference type="RefSeq" id="WP_381522254.1">
    <property type="nucleotide sequence ID" value="NZ_JBHULN010000005.1"/>
</dbReference>
<evidence type="ECO:0008006" key="3">
    <source>
        <dbReference type="Google" id="ProtNLM"/>
    </source>
</evidence>
<protein>
    <recommendedName>
        <fullName evidence="3">DUF4468 domain-containing protein</fullName>
    </recommendedName>
</protein>
<organism evidence="1 2">
    <name type="scientific">Spirosoma soli</name>
    <dbReference type="NCBI Taxonomy" id="1770529"/>
    <lineage>
        <taxon>Bacteria</taxon>
        <taxon>Pseudomonadati</taxon>
        <taxon>Bacteroidota</taxon>
        <taxon>Cytophagia</taxon>
        <taxon>Cytophagales</taxon>
        <taxon>Cytophagaceae</taxon>
        <taxon>Spirosoma</taxon>
    </lineage>
</organism>
<comment type="caution">
    <text evidence="1">The sequence shown here is derived from an EMBL/GenBank/DDBJ whole genome shotgun (WGS) entry which is preliminary data.</text>
</comment>